<dbReference type="EMBL" id="JACOQL010000004">
    <property type="protein sequence ID" value="MBC9247556.1"/>
    <property type="molecule type" value="Genomic_DNA"/>
</dbReference>
<gene>
    <name evidence="2" type="ORF">H4P12_12760</name>
</gene>
<dbReference type="Gene3D" id="3.30.70.100">
    <property type="match status" value="1"/>
</dbReference>
<dbReference type="GO" id="GO:0005829">
    <property type="term" value="C:cytosol"/>
    <property type="evidence" value="ECO:0007669"/>
    <property type="project" value="TreeGrafter"/>
</dbReference>
<dbReference type="PANTHER" id="PTHR30543:SF21">
    <property type="entry name" value="NAD(P)H-DEPENDENT FMN REDUCTASE LOT6"/>
    <property type="match status" value="1"/>
</dbReference>
<dbReference type="InterPro" id="IPR050712">
    <property type="entry name" value="NAD(P)H-dep_reductase"/>
</dbReference>
<evidence type="ECO:0000313" key="2">
    <source>
        <dbReference type="EMBL" id="MBC9247556.1"/>
    </source>
</evidence>
<dbReference type="GO" id="GO:0010181">
    <property type="term" value="F:FMN binding"/>
    <property type="evidence" value="ECO:0007669"/>
    <property type="project" value="TreeGrafter"/>
</dbReference>
<dbReference type="SUPFAM" id="SSF52218">
    <property type="entry name" value="Flavoproteins"/>
    <property type="match status" value="1"/>
</dbReference>
<dbReference type="InterPro" id="IPR011008">
    <property type="entry name" value="Dimeric_a/b-barrel"/>
</dbReference>
<organism evidence="2 3">
    <name type="scientific">Paracoccus amoyensis</name>
    <dbReference type="NCBI Taxonomy" id="2760093"/>
    <lineage>
        <taxon>Bacteria</taxon>
        <taxon>Pseudomonadati</taxon>
        <taxon>Pseudomonadota</taxon>
        <taxon>Alphaproteobacteria</taxon>
        <taxon>Rhodobacterales</taxon>
        <taxon>Paracoccaceae</taxon>
        <taxon>Paracoccus</taxon>
    </lineage>
</organism>
<dbReference type="Proteomes" id="UP000608594">
    <property type="component" value="Unassembled WGS sequence"/>
</dbReference>
<evidence type="ECO:0000313" key="3">
    <source>
        <dbReference type="Proteomes" id="UP000608594"/>
    </source>
</evidence>
<sequence length="304" mass="33261">MNAMKNSDAYTLVNVFTPKAGETDRFLEQQLKDTADMRATAAETGWLNNEIYRARDGKNVIVVTRFASAEAQAAWAETQAFAEHLERIGPLLEHVSSTPVREIARHDEGQASGAALRLAVITGSTREGRFGHLPAEWIAAKAATRAFDVTRIDLRDYPMPFFGDPEATEAQKAAAEAFAKRIAEFDAYVFTVAEYNHAPTAVLKNALDHAEWARKPTGLVGYGGVGGARAVEHVRGIAAELQLVTMQTAVHVPFGDYLAISKGDAQFGQLKHLEDAAQKMLEQLEWWARALQAARSNVRLSVAV</sequence>
<dbReference type="AlphaFoldDB" id="A0A926JBW7"/>
<evidence type="ECO:0000259" key="1">
    <source>
        <dbReference type="PROSITE" id="PS51725"/>
    </source>
</evidence>
<name>A0A926JBW7_9RHOB</name>
<dbReference type="PROSITE" id="PS51725">
    <property type="entry name" value="ABM"/>
    <property type="match status" value="1"/>
</dbReference>
<dbReference type="Gene3D" id="3.40.50.360">
    <property type="match status" value="1"/>
</dbReference>
<proteinExistence type="predicted"/>
<dbReference type="PANTHER" id="PTHR30543">
    <property type="entry name" value="CHROMATE REDUCTASE"/>
    <property type="match status" value="1"/>
</dbReference>
<dbReference type="InterPro" id="IPR029039">
    <property type="entry name" value="Flavoprotein-like_sf"/>
</dbReference>
<dbReference type="InterPro" id="IPR007138">
    <property type="entry name" value="ABM_dom"/>
</dbReference>
<dbReference type="InterPro" id="IPR005025">
    <property type="entry name" value="FMN_Rdtase-like_dom"/>
</dbReference>
<dbReference type="RefSeq" id="WP_187794058.1">
    <property type="nucleotide sequence ID" value="NZ_JACOQL010000004.1"/>
</dbReference>
<keyword evidence="3" id="KW-1185">Reference proteome</keyword>
<dbReference type="SUPFAM" id="SSF54909">
    <property type="entry name" value="Dimeric alpha+beta barrel"/>
    <property type="match status" value="1"/>
</dbReference>
<feature type="domain" description="ABM" evidence="1">
    <location>
        <begin position="10"/>
        <end position="100"/>
    </location>
</feature>
<reference evidence="2" key="1">
    <citation type="submission" date="2020-08" db="EMBL/GenBank/DDBJ databases">
        <title>Paracoccus amoyensis sp. nov., isolated from the surface seawater at coast of Xiamen, Fujian.</title>
        <authorList>
            <person name="Lyu L."/>
        </authorList>
    </citation>
    <scope>NUCLEOTIDE SEQUENCE</scope>
    <source>
        <strain evidence="2">11-3</strain>
    </source>
</reference>
<dbReference type="Pfam" id="PF03358">
    <property type="entry name" value="FMN_red"/>
    <property type="match status" value="1"/>
</dbReference>
<dbReference type="Pfam" id="PF03992">
    <property type="entry name" value="ABM"/>
    <property type="match status" value="1"/>
</dbReference>
<dbReference type="GO" id="GO:0016491">
    <property type="term" value="F:oxidoreductase activity"/>
    <property type="evidence" value="ECO:0007669"/>
    <property type="project" value="InterPro"/>
</dbReference>
<comment type="caution">
    <text evidence="2">The sequence shown here is derived from an EMBL/GenBank/DDBJ whole genome shotgun (WGS) entry which is preliminary data.</text>
</comment>
<accession>A0A926JBW7</accession>
<protein>
    <submittedName>
        <fullName evidence="2">NAD(P)H-dependent oxidoreductase</fullName>
    </submittedName>
</protein>